<protein>
    <recommendedName>
        <fullName evidence="3">Antitoxin of toxin-antitoxin stability system</fullName>
    </recommendedName>
</protein>
<dbReference type="EMBL" id="JOKM01000029">
    <property type="protein sequence ID" value="KGB24774.1"/>
    <property type="molecule type" value="Genomic_DNA"/>
</dbReference>
<comment type="caution">
    <text evidence="1">The sequence shown here is derived from an EMBL/GenBank/DDBJ whole genome shotgun (WGS) entry which is preliminary data.</text>
</comment>
<evidence type="ECO:0000313" key="2">
    <source>
        <dbReference type="Proteomes" id="UP000029448"/>
    </source>
</evidence>
<dbReference type="PATRIC" id="fig|104102.7.peg.1018"/>
<gene>
    <name evidence="1" type="ORF">AtDm6_1023</name>
</gene>
<dbReference type="RefSeq" id="WP_035378691.1">
    <property type="nucleotide sequence ID" value="NZ_JAUYUW010000001.1"/>
</dbReference>
<dbReference type="Proteomes" id="UP000029448">
    <property type="component" value="Unassembled WGS sequence"/>
</dbReference>
<evidence type="ECO:0000313" key="1">
    <source>
        <dbReference type="EMBL" id="KGB24774.1"/>
    </source>
</evidence>
<reference evidence="1 2" key="1">
    <citation type="submission" date="2014-06" db="EMBL/GenBank/DDBJ databases">
        <title>Functional and comparative genomic analyses of the Drosophila gut microbiota identify candidate symbiosis factors.</title>
        <authorList>
            <person name="Newell P.D."/>
            <person name="Chaston J.M."/>
            <person name="Douglas A.E."/>
        </authorList>
    </citation>
    <scope>NUCLEOTIDE SEQUENCE [LARGE SCALE GENOMIC DNA]</scope>
    <source>
        <strain evidence="1 2">DmCS_006</strain>
    </source>
</reference>
<keyword evidence="2" id="KW-1185">Reference proteome</keyword>
<evidence type="ECO:0008006" key="3">
    <source>
        <dbReference type="Google" id="ProtNLM"/>
    </source>
</evidence>
<sequence>MPEILSVTVYQIDELSAAAREKARCWYRDTLDAFPWWDAVYEDFLRICAVIGVDVATVSRRSTGPSSVCDPCIYFRGFSSQGDGASFEGVYKYAPRASHKIRQYAPQDEALHAIADQLTALQRWNFYQLTARITQRGLYYHEYTMRIDVSRDSPSDQDMTADAEEGVTEALRDLARWLYRSLEREWDYQTTDGVIDDAIRANRYTFTVGGDRFS</sequence>
<dbReference type="AlphaFoldDB" id="A0A094YVX1"/>
<name>A0A094YVX1_9PROT</name>
<dbReference type="GeneID" id="89478705"/>
<dbReference type="STRING" id="104102.AtDm6_1023"/>
<proteinExistence type="predicted"/>
<accession>A0A094YVX1</accession>
<organism evidence="1 2">
    <name type="scientific">Acetobacter tropicalis</name>
    <dbReference type="NCBI Taxonomy" id="104102"/>
    <lineage>
        <taxon>Bacteria</taxon>
        <taxon>Pseudomonadati</taxon>
        <taxon>Pseudomonadota</taxon>
        <taxon>Alphaproteobacteria</taxon>
        <taxon>Acetobacterales</taxon>
        <taxon>Acetobacteraceae</taxon>
        <taxon>Acetobacter</taxon>
    </lineage>
</organism>